<feature type="transmembrane region" description="Helical" evidence="5">
    <location>
        <begin position="6"/>
        <end position="24"/>
    </location>
</feature>
<evidence type="ECO:0000256" key="3">
    <source>
        <dbReference type="ARBA" id="ARBA00022989"/>
    </source>
</evidence>
<evidence type="ECO:0000256" key="2">
    <source>
        <dbReference type="ARBA" id="ARBA00022692"/>
    </source>
</evidence>
<gene>
    <name evidence="6" type="ORF">ACFYKT_08155</name>
</gene>
<dbReference type="Pfam" id="PF07457">
    <property type="entry name" value="DUF1516"/>
    <property type="match status" value="1"/>
</dbReference>
<feature type="transmembrane region" description="Helical" evidence="5">
    <location>
        <begin position="62"/>
        <end position="81"/>
    </location>
</feature>
<evidence type="ECO:0000256" key="1">
    <source>
        <dbReference type="ARBA" id="ARBA00022475"/>
    </source>
</evidence>
<dbReference type="Proteomes" id="UP001601058">
    <property type="component" value="Unassembled WGS sequence"/>
</dbReference>
<reference evidence="6 7" key="1">
    <citation type="submission" date="2024-08" db="EMBL/GenBank/DDBJ databases">
        <title>Two novel Cytobacillus novel species.</title>
        <authorList>
            <person name="Liu G."/>
        </authorList>
    </citation>
    <scope>NUCLEOTIDE SEQUENCE [LARGE SCALE GENOMIC DNA]</scope>
    <source>
        <strain evidence="6 7">FJAT-53684</strain>
    </source>
</reference>
<dbReference type="InterPro" id="IPR010899">
    <property type="entry name" value="UPF0344"/>
</dbReference>
<comment type="caution">
    <text evidence="6">The sequence shown here is derived from an EMBL/GenBank/DDBJ whole genome shotgun (WGS) entry which is preliminary data.</text>
</comment>
<sequence length="115" mass="12991">MIHAHITTWLLTLILFFVALGLHKSGKARGLKVVQMILRLFYLLTIGTGIWILSSINIDTMYVIKSLVGLWVIVMFEMIIVGTVKGRKTAISWILFIISLALVLYLGFVKLPLTF</sequence>
<protein>
    <submittedName>
        <fullName evidence="6">DUF1516 family protein</fullName>
    </submittedName>
</protein>
<dbReference type="RefSeq" id="WP_389218052.1">
    <property type="nucleotide sequence ID" value="NZ_JBIACJ010000003.1"/>
</dbReference>
<accession>A0ABW6JWS1</accession>
<keyword evidence="3 5" id="KW-1133">Transmembrane helix</keyword>
<feature type="transmembrane region" description="Helical" evidence="5">
    <location>
        <begin position="93"/>
        <end position="113"/>
    </location>
</feature>
<evidence type="ECO:0000256" key="4">
    <source>
        <dbReference type="ARBA" id="ARBA00023136"/>
    </source>
</evidence>
<feature type="transmembrane region" description="Helical" evidence="5">
    <location>
        <begin position="36"/>
        <end position="56"/>
    </location>
</feature>
<keyword evidence="4 5" id="KW-0472">Membrane</keyword>
<proteinExistence type="predicted"/>
<dbReference type="EMBL" id="JBIACJ010000003">
    <property type="protein sequence ID" value="MFE8696327.1"/>
    <property type="molecule type" value="Genomic_DNA"/>
</dbReference>
<evidence type="ECO:0000256" key="5">
    <source>
        <dbReference type="SAM" id="Phobius"/>
    </source>
</evidence>
<evidence type="ECO:0000313" key="6">
    <source>
        <dbReference type="EMBL" id="MFE8696327.1"/>
    </source>
</evidence>
<keyword evidence="7" id="KW-1185">Reference proteome</keyword>
<name>A0ABW6JWS1_9BACI</name>
<organism evidence="6 7">
    <name type="scientific">Cytobacillus mangrovibacter</name>
    <dbReference type="NCBI Taxonomy" id="3299024"/>
    <lineage>
        <taxon>Bacteria</taxon>
        <taxon>Bacillati</taxon>
        <taxon>Bacillota</taxon>
        <taxon>Bacilli</taxon>
        <taxon>Bacillales</taxon>
        <taxon>Bacillaceae</taxon>
        <taxon>Cytobacillus</taxon>
    </lineage>
</organism>
<evidence type="ECO:0000313" key="7">
    <source>
        <dbReference type="Proteomes" id="UP001601058"/>
    </source>
</evidence>
<keyword evidence="2 5" id="KW-0812">Transmembrane</keyword>
<keyword evidence="1" id="KW-1003">Cell membrane</keyword>